<dbReference type="Proteomes" id="UP000214760">
    <property type="component" value="Unassembled WGS sequence"/>
</dbReference>
<dbReference type="PANTHER" id="PTHR36849:SF1">
    <property type="entry name" value="CYTOPLASMIC PROTEIN"/>
    <property type="match status" value="1"/>
</dbReference>
<dbReference type="EMBL" id="FOZC01000001">
    <property type="protein sequence ID" value="SFR63475.1"/>
    <property type="molecule type" value="Genomic_DNA"/>
</dbReference>
<reference evidence="1 2" key="1">
    <citation type="submission" date="2016-10" db="EMBL/GenBank/DDBJ databases">
        <authorList>
            <person name="de Groot N.N."/>
        </authorList>
    </citation>
    <scope>NUCLEOTIDE SEQUENCE [LARGE SCALE GENOMIC DNA]</scope>
    <source>
        <strain evidence="1 2">F</strain>
    </source>
</reference>
<gene>
    <name evidence="1" type="ORF">SAMN02910262_00078</name>
</gene>
<dbReference type="RefSeq" id="WP_242841533.1">
    <property type="nucleotide sequence ID" value="NZ_FOZC01000001.1"/>
</dbReference>
<protein>
    <submittedName>
        <fullName evidence="1">Uncharacterized conserved protein YeaO, DUF488 family</fullName>
    </submittedName>
</protein>
<evidence type="ECO:0000313" key="1">
    <source>
        <dbReference type="EMBL" id="SFR63475.1"/>
    </source>
</evidence>
<sequence>MNSQAVMSAGEGSGAKTVMSRPSVMNHEIRIMRVYEVTPEMEGYRILVDRLWPRGLKKERITPFDWAQTAAPSKALRKWFSHDPQRFAAFAERYREELNFNRNMPELAEKIKEILADQDVFLLYSAKNREENQAVILKDWLERMIRTK</sequence>
<dbReference type="InterPro" id="IPR052552">
    <property type="entry name" value="YeaO-like"/>
</dbReference>
<accession>A0A1I6I9N1</accession>
<evidence type="ECO:0000313" key="2">
    <source>
        <dbReference type="Proteomes" id="UP000214760"/>
    </source>
</evidence>
<dbReference type="AlphaFoldDB" id="A0A1I6I9N1"/>
<dbReference type="Pfam" id="PF22752">
    <property type="entry name" value="DUF488-N3i"/>
    <property type="match status" value="1"/>
</dbReference>
<proteinExistence type="predicted"/>
<organism evidence="1 2">
    <name type="scientific">[Clostridium] aminophilum</name>
    <dbReference type="NCBI Taxonomy" id="1526"/>
    <lineage>
        <taxon>Bacteria</taxon>
        <taxon>Bacillati</taxon>
        <taxon>Bacillota</taxon>
        <taxon>Clostridia</taxon>
        <taxon>Lachnospirales</taxon>
        <taxon>Lachnospiraceae</taxon>
    </lineage>
</organism>
<name>A0A1I6I9N1_9FIRM</name>
<dbReference type="PANTHER" id="PTHR36849">
    <property type="entry name" value="CYTOPLASMIC PROTEIN-RELATED"/>
    <property type="match status" value="1"/>
</dbReference>